<dbReference type="InterPro" id="IPR043128">
    <property type="entry name" value="Rev_trsase/Diguanyl_cyclase"/>
</dbReference>
<keyword evidence="4" id="KW-0540">Nuclease</keyword>
<evidence type="ECO:0000259" key="8">
    <source>
        <dbReference type="Pfam" id="PF17917"/>
    </source>
</evidence>
<organism evidence="9 10">
    <name type="scientific">Punica granatum</name>
    <name type="common">Pomegranate</name>
    <dbReference type="NCBI Taxonomy" id="22663"/>
    <lineage>
        <taxon>Eukaryota</taxon>
        <taxon>Viridiplantae</taxon>
        <taxon>Streptophyta</taxon>
        <taxon>Embryophyta</taxon>
        <taxon>Tracheophyta</taxon>
        <taxon>Spermatophyta</taxon>
        <taxon>Magnoliopsida</taxon>
        <taxon>eudicotyledons</taxon>
        <taxon>Gunneridae</taxon>
        <taxon>Pentapetalae</taxon>
        <taxon>rosids</taxon>
        <taxon>malvids</taxon>
        <taxon>Myrtales</taxon>
        <taxon>Lythraceae</taxon>
        <taxon>Punica</taxon>
    </lineage>
</organism>
<dbReference type="InterPro" id="IPR043502">
    <property type="entry name" value="DNA/RNA_pol_sf"/>
</dbReference>
<dbReference type="CDD" id="cd00303">
    <property type="entry name" value="retropepsin_like"/>
    <property type="match status" value="1"/>
</dbReference>
<sequence length="536" mass="61781">MAMIMLDSGEIEIEEEENDSMLTQDDSSSDYEYAAEGNALVIKRALNVQIKEEEKDDVQRENIFHTRCQVKDRVCSLIIDGGSCVNVASKLLVDKLGLRTLKHPRPYKLQWLNESGEMKVNKQVLVSFTIGRYKDEVLCDVVPMHASHMLLGRTWQFDRQAIHDGYKNRYSFVKDGRKVTLVPLTHYQVYEDQLRIKRSICEKSEEFGDVFPTELPNRLPPIRGIEYQIDFVPRVAIPNRPAYRSNPEETKELQRQVDKLLAKGHVRESMSPCVVPELLVPKKDGTWRISKGIQVDEKKVKAIKDWPTPKSVTEVRSFHGLASFYRRFVRDFSILAAPLTEVVKKDIGFKWGVEQEQAFNLIKERLCSAPLLVLPDFSKTFEIECDTSGIGIGTVLMQEKRPIAYFSEKLSGAALNYSTYDKELYALVRALEMWQHYLWSKEFVIHTDHESLKHLKGQNKLNRRHAKWVEFIEMLPYVIQYKQGKENVVANALSRRYVLISTLNAKFLGFEHLNELNMQDSDFGAIYSACEKGAFG</sequence>
<evidence type="ECO:0000256" key="1">
    <source>
        <dbReference type="ARBA" id="ARBA00012493"/>
    </source>
</evidence>
<evidence type="ECO:0000313" key="10">
    <source>
        <dbReference type="RefSeq" id="XP_031392126.1"/>
    </source>
</evidence>
<keyword evidence="6" id="KW-0378">Hydrolase</keyword>
<evidence type="ECO:0000256" key="5">
    <source>
        <dbReference type="ARBA" id="ARBA00022759"/>
    </source>
</evidence>
<dbReference type="Gene3D" id="3.10.20.370">
    <property type="match status" value="1"/>
</dbReference>
<dbReference type="GO" id="GO:0004519">
    <property type="term" value="F:endonuclease activity"/>
    <property type="evidence" value="ECO:0007669"/>
    <property type="project" value="UniProtKB-KW"/>
</dbReference>
<dbReference type="FunFam" id="3.30.70.270:FF:000020">
    <property type="entry name" value="Transposon Tf2-6 polyprotein-like Protein"/>
    <property type="match status" value="1"/>
</dbReference>
<dbReference type="InterPro" id="IPR041373">
    <property type="entry name" value="RT_RNaseH"/>
</dbReference>
<dbReference type="SUPFAM" id="SSF56672">
    <property type="entry name" value="DNA/RNA polymerases"/>
    <property type="match status" value="1"/>
</dbReference>
<dbReference type="EC" id="2.7.7.49" evidence="1"/>
<dbReference type="PANTHER" id="PTHR35046">
    <property type="entry name" value="ZINC KNUCKLE (CCHC-TYPE) FAMILY PROTEIN"/>
    <property type="match status" value="1"/>
</dbReference>
<dbReference type="GO" id="GO:0016787">
    <property type="term" value="F:hydrolase activity"/>
    <property type="evidence" value="ECO:0007669"/>
    <property type="project" value="UniProtKB-KW"/>
</dbReference>
<dbReference type="PANTHER" id="PTHR35046:SF9">
    <property type="entry name" value="RNA-DIRECTED DNA POLYMERASE"/>
    <property type="match status" value="1"/>
</dbReference>
<dbReference type="CDD" id="cd09274">
    <property type="entry name" value="RNase_HI_RT_Ty3"/>
    <property type="match status" value="1"/>
</dbReference>
<dbReference type="RefSeq" id="XP_031392126.1">
    <property type="nucleotide sequence ID" value="XM_031536266.1"/>
</dbReference>
<evidence type="ECO:0000256" key="7">
    <source>
        <dbReference type="ARBA" id="ARBA00022918"/>
    </source>
</evidence>
<name>A0A6P8DFG2_PUNGR</name>
<evidence type="ECO:0000256" key="3">
    <source>
        <dbReference type="ARBA" id="ARBA00022695"/>
    </source>
</evidence>
<evidence type="ECO:0000256" key="2">
    <source>
        <dbReference type="ARBA" id="ARBA00022679"/>
    </source>
</evidence>
<keyword evidence="3" id="KW-0548">Nucleotidyltransferase</keyword>
<proteinExistence type="predicted"/>
<dbReference type="GeneID" id="116204196"/>
<dbReference type="Pfam" id="PF17917">
    <property type="entry name" value="RT_RNaseH"/>
    <property type="match status" value="1"/>
</dbReference>
<reference evidence="9" key="1">
    <citation type="journal article" date="2020" name="Plant Biotechnol. J.">
        <title>The pomegranate (Punica granatum L.) draft genome dissects genetic divergence between soft- and hard-seeded cultivars.</title>
        <authorList>
            <person name="Luo X."/>
            <person name="Li H."/>
            <person name="Wu Z."/>
            <person name="Yao W."/>
            <person name="Zhao P."/>
            <person name="Cao D."/>
            <person name="Yu H."/>
            <person name="Li K."/>
            <person name="Poudel K."/>
            <person name="Zhao D."/>
            <person name="Zhang F."/>
            <person name="Xia X."/>
            <person name="Chen L."/>
            <person name="Wang Q."/>
            <person name="Jing D."/>
            <person name="Cao S."/>
        </authorList>
    </citation>
    <scope>NUCLEOTIDE SEQUENCE [LARGE SCALE GENOMIC DNA]</scope>
    <source>
        <strain evidence="9">cv. Tunisia</strain>
    </source>
</reference>
<keyword evidence="2" id="KW-0808">Transferase</keyword>
<dbReference type="OrthoDB" id="415724at2759"/>
<dbReference type="Proteomes" id="UP000515151">
    <property type="component" value="Chromosome 4"/>
</dbReference>
<dbReference type="AlphaFoldDB" id="A0A6P8DFG2"/>
<accession>A0A6P8DFG2</accession>
<keyword evidence="9" id="KW-1185">Reference proteome</keyword>
<dbReference type="Gene3D" id="2.40.70.10">
    <property type="entry name" value="Acid Proteases"/>
    <property type="match status" value="1"/>
</dbReference>
<dbReference type="InterPro" id="IPR021109">
    <property type="entry name" value="Peptidase_aspartic_dom_sf"/>
</dbReference>
<protein>
    <recommendedName>
        <fullName evidence="1">RNA-directed DNA polymerase</fullName>
        <ecNumber evidence="1">2.7.7.49</ecNumber>
    </recommendedName>
</protein>
<evidence type="ECO:0000256" key="4">
    <source>
        <dbReference type="ARBA" id="ARBA00022722"/>
    </source>
</evidence>
<gene>
    <name evidence="10" type="primary">LOC116204196</name>
</gene>
<dbReference type="GO" id="GO:0003964">
    <property type="term" value="F:RNA-directed DNA polymerase activity"/>
    <property type="evidence" value="ECO:0007669"/>
    <property type="project" value="UniProtKB-KW"/>
</dbReference>
<dbReference type="Gene3D" id="3.30.70.270">
    <property type="match status" value="1"/>
</dbReference>
<keyword evidence="7" id="KW-0695">RNA-directed DNA polymerase</keyword>
<keyword evidence="5" id="KW-0255">Endonuclease</keyword>
<reference evidence="10" key="2">
    <citation type="submission" date="2025-08" db="UniProtKB">
        <authorList>
            <consortium name="RefSeq"/>
        </authorList>
    </citation>
    <scope>IDENTIFICATION</scope>
    <source>
        <tissue evidence="10">Leaf</tissue>
    </source>
</reference>
<feature type="domain" description="Reverse transcriptase RNase H-like" evidence="8">
    <location>
        <begin position="376"/>
        <end position="473"/>
    </location>
</feature>
<evidence type="ECO:0000256" key="6">
    <source>
        <dbReference type="ARBA" id="ARBA00022801"/>
    </source>
</evidence>
<evidence type="ECO:0000313" key="9">
    <source>
        <dbReference type="Proteomes" id="UP000515151"/>
    </source>
</evidence>